<dbReference type="InterPro" id="IPR023011">
    <property type="entry name" value="ATP_synth_F0_asu_AS"/>
</dbReference>
<dbReference type="Proteomes" id="UP000623681">
    <property type="component" value="Unassembled WGS sequence"/>
</dbReference>
<comment type="function">
    <text evidence="11 12">Key component of the proton channel; it plays a direct role in the translocation of protons across the membrane.</text>
</comment>
<dbReference type="InterPro" id="IPR035908">
    <property type="entry name" value="F0_ATP_A_sf"/>
</dbReference>
<sequence>MEKVEPLVSFYLGNFKVDITIQVVIEWIVMILIIALAIWSTNSLKKKPSKKQTVVEMAYEALSGMVKDNMGEGYQGFVPFIGTLGAFILLMNLTGLVGIAPPTSNYSVTIAFAVMTFLIVNANALKKVGVKHYLGGLCEPFPVMLPINIIERLMLPVSLSLRLFGNILAGTVLLDLVYMALGSVLAGVFKLGVPVFLHAYFDLFDGLIQAFIFMMLTMINTKITAEH</sequence>
<dbReference type="HAMAP" id="MF_01393">
    <property type="entry name" value="ATP_synth_a_bact"/>
    <property type="match status" value="1"/>
</dbReference>
<evidence type="ECO:0000256" key="6">
    <source>
        <dbReference type="ARBA" id="ARBA00022781"/>
    </source>
</evidence>
<dbReference type="GO" id="GO:0005886">
    <property type="term" value="C:plasma membrane"/>
    <property type="evidence" value="ECO:0007669"/>
    <property type="project" value="UniProtKB-SubCell"/>
</dbReference>
<gene>
    <name evidence="11" type="primary">atpB</name>
    <name evidence="13" type="ORF">JK634_12770</name>
</gene>
<feature type="transmembrane region" description="Helical" evidence="11">
    <location>
        <begin position="195"/>
        <end position="219"/>
    </location>
</feature>
<keyword evidence="6 11" id="KW-0375">Hydrogen ion transport</keyword>
<feature type="transmembrane region" description="Helical" evidence="11">
    <location>
        <begin position="163"/>
        <end position="189"/>
    </location>
</feature>
<keyword evidence="7 11" id="KW-1133">Transmembrane helix</keyword>
<dbReference type="CDD" id="cd00310">
    <property type="entry name" value="ATP-synt_Fo_a_6"/>
    <property type="match status" value="1"/>
</dbReference>
<dbReference type="InterPro" id="IPR045082">
    <property type="entry name" value="ATP_syn_F0_a_bact/chloroplast"/>
</dbReference>
<organism evidence="13 14">
    <name type="scientific">Clostridium paridis</name>
    <dbReference type="NCBI Taxonomy" id="2803863"/>
    <lineage>
        <taxon>Bacteria</taxon>
        <taxon>Bacillati</taxon>
        <taxon>Bacillota</taxon>
        <taxon>Clostridia</taxon>
        <taxon>Eubacteriales</taxon>
        <taxon>Clostridiaceae</taxon>
        <taxon>Clostridium</taxon>
    </lineage>
</organism>
<evidence type="ECO:0000256" key="5">
    <source>
        <dbReference type="ARBA" id="ARBA00022692"/>
    </source>
</evidence>
<dbReference type="PROSITE" id="PS00449">
    <property type="entry name" value="ATPASE_A"/>
    <property type="match status" value="1"/>
</dbReference>
<comment type="similarity">
    <text evidence="2 11 12">Belongs to the ATPase A chain family.</text>
</comment>
<keyword evidence="14" id="KW-1185">Reference proteome</keyword>
<evidence type="ECO:0000313" key="14">
    <source>
        <dbReference type="Proteomes" id="UP000623681"/>
    </source>
</evidence>
<evidence type="ECO:0000256" key="4">
    <source>
        <dbReference type="ARBA" id="ARBA00022547"/>
    </source>
</evidence>
<keyword evidence="4 11" id="KW-0138">CF(0)</keyword>
<evidence type="ECO:0000256" key="1">
    <source>
        <dbReference type="ARBA" id="ARBA00004141"/>
    </source>
</evidence>
<evidence type="ECO:0000256" key="12">
    <source>
        <dbReference type="RuleBase" id="RU000483"/>
    </source>
</evidence>
<evidence type="ECO:0000256" key="8">
    <source>
        <dbReference type="ARBA" id="ARBA00023065"/>
    </source>
</evidence>
<dbReference type="NCBIfam" id="NF004484">
    <property type="entry name" value="PRK05815.3-2"/>
    <property type="match status" value="1"/>
</dbReference>
<dbReference type="AlphaFoldDB" id="A0A937FGR0"/>
<dbReference type="EMBL" id="JAESWA010000022">
    <property type="protein sequence ID" value="MBL4932680.1"/>
    <property type="molecule type" value="Genomic_DNA"/>
</dbReference>
<keyword evidence="5 11" id="KW-0812">Transmembrane</keyword>
<keyword evidence="9 11" id="KW-0472">Membrane</keyword>
<evidence type="ECO:0000256" key="9">
    <source>
        <dbReference type="ARBA" id="ARBA00023136"/>
    </source>
</evidence>
<name>A0A937FGR0_9CLOT</name>
<dbReference type="GO" id="GO:0042777">
    <property type="term" value="P:proton motive force-driven plasma membrane ATP synthesis"/>
    <property type="evidence" value="ECO:0007669"/>
    <property type="project" value="TreeGrafter"/>
</dbReference>
<comment type="caution">
    <text evidence="13">The sequence shown here is derived from an EMBL/GenBank/DDBJ whole genome shotgun (WGS) entry which is preliminary data.</text>
</comment>
<dbReference type="SUPFAM" id="SSF81336">
    <property type="entry name" value="F1F0 ATP synthase subunit A"/>
    <property type="match status" value="1"/>
</dbReference>
<keyword evidence="3 11" id="KW-0813">Transport</keyword>
<keyword evidence="11" id="KW-1003">Cell membrane</keyword>
<dbReference type="PANTHER" id="PTHR42823:SF3">
    <property type="entry name" value="ATP SYNTHASE SUBUNIT A, CHLOROPLASTIC"/>
    <property type="match status" value="1"/>
</dbReference>
<evidence type="ECO:0000256" key="10">
    <source>
        <dbReference type="ARBA" id="ARBA00023310"/>
    </source>
</evidence>
<comment type="subcellular location">
    <subcellularLocation>
        <location evidence="11 12">Cell membrane</location>
        <topology evidence="11 12">Multi-pass membrane protein</topology>
    </subcellularLocation>
    <subcellularLocation>
        <location evidence="1">Membrane</location>
        <topology evidence="1">Multi-pass membrane protein</topology>
    </subcellularLocation>
</comment>
<dbReference type="RefSeq" id="WP_202768024.1">
    <property type="nucleotide sequence ID" value="NZ_JAESWA010000022.1"/>
</dbReference>
<feature type="transmembrane region" description="Helical" evidence="11">
    <location>
        <begin position="106"/>
        <end position="125"/>
    </location>
</feature>
<dbReference type="Gene3D" id="1.20.120.220">
    <property type="entry name" value="ATP synthase, F0 complex, subunit A"/>
    <property type="match status" value="1"/>
</dbReference>
<feature type="transmembrane region" description="Helical" evidence="11">
    <location>
        <begin position="20"/>
        <end position="41"/>
    </location>
</feature>
<dbReference type="Pfam" id="PF00119">
    <property type="entry name" value="ATP-synt_A"/>
    <property type="match status" value="1"/>
</dbReference>
<evidence type="ECO:0000256" key="7">
    <source>
        <dbReference type="ARBA" id="ARBA00022989"/>
    </source>
</evidence>
<dbReference type="GO" id="GO:0046933">
    <property type="term" value="F:proton-transporting ATP synthase activity, rotational mechanism"/>
    <property type="evidence" value="ECO:0007669"/>
    <property type="project" value="UniProtKB-UniRule"/>
</dbReference>
<feature type="transmembrane region" description="Helical" evidence="11">
    <location>
        <begin position="77"/>
        <end position="100"/>
    </location>
</feature>
<evidence type="ECO:0000313" key="13">
    <source>
        <dbReference type="EMBL" id="MBL4932680.1"/>
    </source>
</evidence>
<evidence type="ECO:0000256" key="2">
    <source>
        <dbReference type="ARBA" id="ARBA00006810"/>
    </source>
</evidence>
<dbReference type="NCBIfam" id="TIGR01131">
    <property type="entry name" value="ATP_synt_6_or_A"/>
    <property type="match status" value="1"/>
</dbReference>
<keyword evidence="8 11" id="KW-0406">Ion transport</keyword>
<evidence type="ECO:0000256" key="11">
    <source>
        <dbReference type="HAMAP-Rule" id="MF_01393"/>
    </source>
</evidence>
<keyword evidence="10 11" id="KW-0066">ATP synthesis</keyword>
<evidence type="ECO:0000256" key="3">
    <source>
        <dbReference type="ARBA" id="ARBA00022448"/>
    </source>
</evidence>
<proteinExistence type="inferred from homology"/>
<dbReference type="PANTHER" id="PTHR42823">
    <property type="entry name" value="ATP SYNTHASE SUBUNIT A, CHLOROPLASTIC"/>
    <property type="match status" value="1"/>
</dbReference>
<dbReference type="InterPro" id="IPR000568">
    <property type="entry name" value="ATP_synth_F0_asu"/>
</dbReference>
<protein>
    <recommendedName>
        <fullName evidence="11 12">ATP synthase subunit a</fullName>
    </recommendedName>
    <alternativeName>
        <fullName evidence="11">ATP synthase F0 sector subunit a</fullName>
    </alternativeName>
    <alternativeName>
        <fullName evidence="11">F-ATPase subunit 6</fullName>
    </alternativeName>
</protein>
<reference evidence="13" key="1">
    <citation type="submission" date="2021-01" db="EMBL/GenBank/DDBJ databases">
        <title>Genome public.</title>
        <authorList>
            <person name="Liu C."/>
            <person name="Sun Q."/>
        </authorList>
    </citation>
    <scope>NUCLEOTIDE SEQUENCE</scope>
    <source>
        <strain evidence="13">YIM B02565</strain>
    </source>
</reference>
<dbReference type="PRINTS" id="PR00123">
    <property type="entry name" value="ATPASEA"/>
</dbReference>
<dbReference type="GO" id="GO:0045259">
    <property type="term" value="C:proton-transporting ATP synthase complex"/>
    <property type="evidence" value="ECO:0007669"/>
    <property type="project" value="UniProtKB-KW"/>
</dbReference>
<accession>A0A937FGR0</accession>